<reference evidence="4" key="2">
    <citation type="submission" date="2022-03" db="EMBL/GenBank/DDBJ databases">
        <title>Draft title - Genomic analysis of global carrot germplasm unveils the trajectory of domestication and the origin of high carotenoid orange carrot.</title>
        <authorList>
            <person name="Iorizzo M."/>
            <person name="Ellison S."/>
            <person name="Senalik D."/>
            <person name="Macko-Podgorni A."/>
            <person name="Grzebelus D."/>
            <person name="Bostan H."/>
            <person name="Rolling W."/>
            <person name="Curaba J."/>
            <person name="Simon P."/>
        </authorList>
    </citation>
    <scope>NUCLEOTIDE SEQUENCE</scope>
    <source>
        <tissue evidence="4">Leaf</tissue>
    </source>
</reference>
<dbReference type="EMBL" id="CP093344">
    <property type="protein sequence ID" value="WOG89046.1"/>
    <property type="molecule type" value="Genomic_DNA"/>
</dbReference>
<evidence type="ECO:0000313" key="4">
    <source>
        <dbReference type="EMBL" id="WOG89046.1"/>
    </source>
</evidence>
<evidence type="ECO:0000256" key="1">
    <source>
        <dbReference type="SAM" id="MobiDB-lite"/>
    </source>
</evidence>
<keyword evidence="2" id="KW-0732">Signal</keyword>
<feature type="chain" id="PRO_5007872733" description="Transmembrane protein" evidence="2">
    <location>
        <begin position="28"/>
        <end position="108"/>
    </location>
</feature>
<proteinExistence type="predicted"/>
<evidence type="ECO:0000313" key="5">
    <source>
        <dbReference type="Proteomes" id="UP000077755"/>
    </source>
</evidence>
<gene>
    <name evidence="3" type="ORF">DCAR_007339</name>
    <name evidence="4" type="ORF">DCAR_0208282</name>
</gene>
<reference evidence="3" key="1">
    <citation type="journal article" date="2016" name="Nat. Genet.">
        <title>A high-quality carrot genome assembly provides new insights into carotenoid accumulation and asterid genome evolution.</title>
        <authorList>
            <person name="Iorizzo M."/>
            <person name="Ellison S."/>
            <person name="Senalik D."/>
            <person name="Zeng P."/>
            <person name="Satapoomin P."/>
            <person name="Huang J."/>
            <person name="Bowman M."/>
            <person name="Iovene M."/>
            <person name="Sanseverino W."/>
            <person name="Cavagnaro P."/>
            <person name="Yildiz M."/>
            <person name="Macko-Podgorni A."/>
            <person name="Moranska E."/>
            <person name="Grzebelus E."/>
            <person name="Grzebelus D."/>
            <person name="Ashrafi H."/>
            <person name="Zheng Z."/>
            <person name="Cheng S."/>
            <person name="Spooner D."/>
            <person name="Van Deynze A."/>
            <person name="Simon P."/>
        </authorList>
    </citation>
    <scope>NUCLEOTIDE SEQUENCE [LARGE SCALE GENOMIC DNA]</scope>
    <source>
        <tissue evidence="3">Leaf</tissue>
    </source>
</reference>
<feature type="signal peptide" evidence="2">
    <location>
        <begin position="1"/>
        <end position="27"/>
    </location>
</feature>
<dbReference type="Gramene" id="KZN06502">
    <property type="protein sequence ID" value="KZN06502"/>
    <property type="gene ID" value="DCAR_007339"/>
</dbReference>
<dbReference type="Proteomes" id="UP000077755">
    <property type="component" value="Chromosome 2"/>
</dbReference>
<evidence type="ECO:0008006" key="6">
    <source>
        <dbReference type="Google" id="ProtNLM"/>
    </source>
</evidence>
<keyword evidence="5" id="KW-1185">Reference proteome</keyword>
<dbReference type="AlphaFoldDB" id="A0A166EFR0"/>
<evidence type="ECO:0000313" key="3">
    <source>
        <dbReference type="EMBL" id="KZN06502.1"/>
    </source>
</evidence>
<protein>
    <recommendedName>
        <fullName evidence="6">Transmembrane protein</fullName>
    </recommendedName>
</protein>
<dbReference type="PANTHER" id="PTHR33592">
    <property type="entry name" value="TRANSMEMBRANE PROTEIN"/>
    <property type="match status" value="1"/>
</dbReference>
<evidence type="ECO:0000256" key="2">
    <source>
        <dbReference type="SAM" id="SignalP"/>
    </source>
</evidence>
<organism evidence="3">
    <name type="scientific">Daucus carota subsp. sativus</name>
    <name type="common">Carrot</name>
    <dbReference type="NCBI Taxonomy" id="79200"/>
    <lineage>
        <taxon>Eukaryota</taxon>
        <taxon>Viridiplantae</taxon>
        <taxon>Streptophyta</taxon>
        <taxon>Embryophyta</taxon>
        <taxon>Tracheophyta</taxon>
        <taxon>Spermatophyta</taxon>
        <taxon>Magnoliopsida</taxon>
        <taxon>eudicotyledons</taxon>
        <taxon>Gunneridae</taxon>
        <taxon>Pentapetalae</taxon>
        <taxon>asterids</taxon>
        <taxon>campanulids</taxon>
        <taxon>Apiales</taxon>
        <taxon>Apiaceae</taxon>
        <taxon>Apioideae</taxon>
        <taxon>Scandiceae</taxon>
        <taxon>Daucinae</taxon>
        <taxon>Daucus</taxon>
        <taxon>Daucus sect. Daucus</taxon>
    </lineage>
</organism>
<name>A0A166EFR0_DAUCS</name>
<feature type="region of interest" description="Disordered" evidence="1">
    <location>
        <begin position="60"/>
        <end position="108"/>
    </location>
</feature>
<accession>A0A166EFR0</accession>
<dbReference type="PANTHER" id="PTHR33592:SF5">
    <property type="entry name" value="TRANSMEMBRANE PROTEIN"/>
    <property type="match status" value="1"/>
</dbReference>
<dbReference type="EMBL" id="LNRQ01000002">
    <property type="protein sequence ID" value="KZN06502.1"/>
    <property type="molecule type" value="Genomic_DNA"/>
</dbReference>
<sequence>MLKSPNNVLVILVAFLFVFLMIISNEACRMLDEDAEQLKTTTTKSSCHYHDFHLLQSLQRGSVPPPGRRNGCTFIPGKSKTPCKIDGQGFAGRPSRRSATPAFMHEST</sequence>